<dbReference type="Pfam" id="PF01083">
    <property type="entry name" value="Cutinase"/>
    <property type="match status" value="1"/>
</dbReference>
<proteinExistence type="predicted"/>
<dbReference type="Proteomes" id="UP000813385">
    <property type="component" value="Unassembled WGS sequence"/>
</dbReference>
<reference evidence="3" key="1">
    <citation type="journal article" date="2021" name="Nat. Commun.">
        <title>Genetic determinants of endophytism in the Arabidopsis root mycobiome.</title>
        <authorList>
            <person name="Mesny F."/>
            <person name="Miyauchi S."/>
            <person name="Thiergart T."/>
            <person name="Pickel B."/>
            <person name="Atanasova L."/>
            <person name="Karlsson M."/>
            <person name="Huettel B."/>
            <person name="Barry K.W."/>
            <person name="Haridas S."/>
            <person name="Chen C."/>
            <person name="Bauer D."/>
            <person name="Andreopoulos W."/>
            <person name="Pangilinan J."/>
            <person name="LaButti K."/>
            <person name="Riley R."/>
            <person name="Lipzen A."/>
            <person name="Clum A."/>
            <person name="Drula E."/>
            <person name="Henrissat B."/>
            <person name="Kohler A."/>
            <person name="Grigoriev I.V."/>
            <person name="Martin F.M."/>
            <person name="Hacquard S."/>
        </authorList>
    </citation>
    <scope>NUCLEOTIDE SEQUENCE</scope>
    <source>
        <strain evidence="3">MPI-CAGE-AT-0016</strain>
    </source>
</reference>
<dbReference type="AlphaFoldDB" id="A0A8K0X779"/>
<dbReference type="Gene3D" id="3.40.50.1820">
    <property type="entry name" value="alpha/beta hydrolase"/>
    <property type="match status" value="1"/>
</dbReference>
<evidence type="ECO:0008006" key="5">
    <source>
        <dbReference type="Google" id="ProtNLM"/>
    </source>
</evidence>
<sequence>MAMGSRCFNRAMKTSDTWSIAESYAVVYPAGFDQNVTSGVQNTLDIVKYGLENCPNQKYLLFGYSQGASVVLEALAKMFDAATAASNGDNQGRPDTRPAFDLFATHAMQANHTNFLTYSSALDGSGKVSDICIESDIVTASDS</sequence>
<evidence type="ECO:0000313" key="3">
    <source>
        <dbReference type="EMBL" id="KAH7374566.1"/>
    </source>
</evidence>
<dbReference type="PANTHER" id="PTHR33630">
    <property type="entry name" value="CUTINASE RV1984C-RELATED-RELATED"/>
    <property type="match status" value="1"/>
</dbReference>
<evidence type="ECO:0000256" key="2">
    <source>
        <dbReference type="ARBA" id="ARBA00023157"/>
    </source>
</evidence>
<dbReference type="InterPro" id="IPR029058">
    <property type="entry name" value="AB_hydrolase_fold"/>
</dbReference>
<gene>
    <name evidence="3" type="ORF">B0T11DRAFT_292382</name>
</gene>
<keyword evidence="1" id="KW-0378">Hydrolase</keyword>
<accession>A0A8K0X779</accession>
<evidence type="ECO:0000256" key="1">
    <source>
        <dbReference type="ARBA" id="ARBA00022801"/>
    </source>
</evidence>
<evidence type="ECO:0000313" key="4">
    <source>
        <dbReference type="Proteomes" id="UP000813385"/>
    </source>
</evidence>
<organism evidence="3 4">
    <name type="scientific">Plectosphaerella cucumerina</name>
    <dbReference type="NCBI Taxonomy" id="40658"/>
    <lineage>
        <taxon>Eukaryota</taxon>
        <taxon>Fungi</taxon>
        <taxon>Dikarya</taxon>
        <taxon>Ascomycota</taxon>
        <taxon>Pezizomycotina</taxon>
        <taxon>Sordariomycetes</taxon>
        <taxon>Hypocreomycetidae</taxon>
        <taxon>Glomerellales</taxon>
        <taxon>Plectosphaerellaceae</taxon>
        <taxon>Plectosphaerella</taxon>
    </lineage>
</organism>
<keyword evidence="4" id="KW-1185">Reference proteome</keyword>
<protein>
    <recommendedName>
        <fullName evidence="5">Cutinase</fullName>
    </recommendedName>
</protein>
<name>A0A8K0X779_9PEZI</name>
<dbReference type="EMBL" id="JAGPXD010000001">
    <property type="protein sequence ID" value="KAH7374566.1"/>
    <property type="molecule type" value="Genomic_DNA"/>
</dbReference>
<dbReference type="OrthoDB" id="3225429at2759"/>
<keyword evidence="2" id="KW-1015">Disulfide bond</keyword>
<dbReference type="SUPFAM" id="SSF53474">
    <property type="entry name" value="alpha/beta-Hydrolases"/>
    <property type="match status" value="1"/>
</dbReference>
<dbReference type="PANTHER" id="PTHR33630:SF9">
    <property type="entry name" value="CUTINASE 4"/>
    <property type="match status" value="1"/>
</dbReference>
<dbReference type="GO" id="GO:0052689">
    <property type="term" value="F:carboxylic ester hydrolase activity"/>
    <property type="evidence" value="ECO:0007669"/>
    <property type="project" value="UniProtKB-ARBA"/>
</dbReference>
<dbReference type="InterPro" id="IPR000675">
    <property type="entry name" value="Cutinase/axe"/>
</dbReference>
<comment type="caution">
    <text evidence="3">The sequence shown here is derived from an EMBL/GenBank/DDBJ whole genome shotgun (WGS) entry which is preliminary data.</text>
</comment>